<sequence length="134" mass="14754">MIPIDDPDVLAEVEAASARYESALATGDVDALVDAFWVDRAAVRIGDDEELFGHAAITAWRRATAAGPVRRTVRERAATAFGHDLATVHLVTDYPDEGRTGRQTQLWLRTDAGWRVAQAHVSRPASPRRPEERP</sequence>
<dbReference type="Pfam" id="PF11533">
    <property type="entry name" value="AtzH-like"/>
    <property type="match status" value="1"/>
</dbReference>
<dbReference type="SUPFAM" id="SSF54427">
    <property type="entry name" value="NTF2-like"/>
    <property type="match status" value="1"/>
</dbReference>
<dbReference type="InterPro" id="IPR032710">
    <property type="entry name" value="NTF2-like_dom_sf"/>
</dbReference>
<dbReference type="RefSeq" id="WP_307202859.1">
    <property type="nucleotide sequence ID" value="NZ_JAUTAN010000001.1"/>
</dbReference>
<name>A0AAJ1U1W8_9ACTN</name>
<dbReference type="AlphaFoldDB" id="A0AAJ1U1W8"/>
<proteinExistence type="predicted"/>
<reference evidence="1" key="1">
    <citation type="submission" date="2023-07" db="EMBL/GenBank/DDBJ databases">
        <title>Functional and genomic diversity of the sorghum phyllosphere microbiome.</title>
        <authorList>
            <person name="Shade A."/>
        </authorList>
    </citation>
    <scope>NUCLEOTIDE SEQUENCE</scope>
    <source>
        <strain evidence="1">SORGH_AS_1067</strain>
    </source>
</reference>
<evidence type="ECO:0000313" key="1">
    <source>
        <dbReference type="EMBL" id="MDQ1106055.1"/>
    </source>
</evidence>
<organism evidence="1 2">
    <name type="scientific">Nocardioides zeae</name>
    <dbReference type="NCBI Taxonomy" id="1457234"/>
    <lineage>
        <taxon>Bacteria</taxon>
        <taxon>Bacillati</taxon>
        <taxon>Actinomycetota</taxon>
        <taxon>Actinomycetes</taxon>
        <taxon>Propionibacteriales</taxon>
        <taxon>Nocardioidaceae</taxon>
        <taxon>Nocardioides</taxon>
    </lineage>
</organism>
<gene>
    <name evidence="1" type="ORF">QE405_003339</name>
</gene>
<dbReference type="InterPro" id="IPR024507">
    <property type="entry name" value="AtzH-like"/>
</dbReference>
<protein>
    <submittedName>
        <fullName evidence="1">Ketosteroid isomerase-like protein</fullName>
    </submittedName>
</protein>
<keyword evidence="1" id="KW-0413">Isomerase</keyword>
<accession>A0AAJ1U1W8</accession>
<evidence type="ECO:0000313" key="2">
    <source>
        <dbReference type="Proteomes" id="UP001239215"/>
    </source>
</evidence>
<dbReference type="EMBL" id="JAUTAN010000001">
    <property type="protein sequence ID" value="MDQ1106055.1"/>
    <property type="molecule type" value="Genomic_DNA"/>
</dbReference>
<dbReference type="Proteomes" id="UP001239215">
    <property type="component" value="Unassembled WGS sequence"/>
</dbReference>
<comment type="caution">
    <text evidence="1">The sequence shown here is derived from an EMBL/GenBank/DDBJ whole genome shotgun (WGS) entry which is preliminary data.</text>
</comment>
<dbReference type="Gene3D" id="3.10.450.50">
    <property type="match status" value="1"/>
</dbReference>
<dbReference type="GO" id="GO:0016853">
    <property type="term" value="F:isomerase activity"/>
    <property type="evidence" value="ECO:0007669"/>
    <property type="project" value="UniProtKB-KW"/>
</dbReference>